<dbReference type="EMBL" id="CM001441">
    <property type="protein sequence ID" value="EHQ91166.1"/>
    <property type="molecule type" value="Genomic_DNA"/>
</dbReference>
<gene>
    <name evidence="2" type="ORF">DesyoDRAFT_4207</name>
</gene>
<protein>
    <recommendedName>
        <fullName evidence="4">Helix-turn-helix domain-containing protein</fullName>
    </recommendedName>
</protein>
<evidence type="ECO:0000313" key="2">
    <source>
        <dbReference type="EMBL" id="EHQ91166.1"/>
    </source>
</evidence>
<reference evidence="2 3" key="1">
    <citation type="submission" date="2011-11" db="EMBL/GenBank/DDBJ databases">
        <title>The Noncontiguous Finished genome of Desulfosporosinus youngiae DSM 17734.</title>
        <authorList>
            <consortium name="US DOE Joint Genome Institute (JGI-PGF)"/>
            <person name="Lucas S."/>
            <person name="Han J."/>
            <person name="Lapidus A."/>
            <person name="Cheng J.-F."/>
            <person name="Goodwin L."/>
            <person name="Pitluck S."/>
            <person name="Peters L."/>
            <person name="Ovchinnikova G."/>
            <person name="Lu M."/>
            <person name="Land M.L."/>
            <person name="Hauser L."/>
            <person name="Pester M."/>
            <person name="Spring S."/>
            <person name="Ollivier B."/>
            <person name="Rattei T."/>
            <person name="Klenk H.-P."/>
            <person name="Wagner M."/>
            <person name="Loy A."/>
            <person name="Woyke T.J."/>
        </authorList>
    </citation>
    <scope>NUCLEOTIDE SEQUENCE [LARGE SCALE GENOMIC DNA]</scope>
    <source>
        <strain evidence="2 3">DSM 17734</strain>
    </source>
</reference>
<feature type="transmembrane region" description="Helical" evidence="1">
    <location>
        <begin position="7"/>
        <end position="27"/>
    </location>
</feature>
<keyword evidence="1" id="KW-0472">Membrane</keyword>
<dbReference type="OrthoDB" id="515428at2"/>
<keyword evidence="3" id="KW-1185">Reference proteome</keyword>
<evidence type="ECO:0008006" key="4">
    <source>
        <dbReference type="Google" id="ProtNLM"/>
    </source>
</evidence>
<keyword evidence="1" id="KW-1133">Transmembrane helix</keyword>
<keyword evidence="1" id="KW-0812">Transmembrane</keyword>
<evidence type="ECO:0000313" key="3">
    <source>
        <dbReference type="Proteomes" id="UP000005104"/>
    </source>
</evidence>
<dbReference type="Proteomes" id="UP000005104">
    <property type="component" value="Chromosome"/>
</dbReference>
<dbReference type="PROSITE" id="PS51257">
    <property type="entry name" value="PROKAR_LIPOPROTEIN"/>
    <property type="match status" value="1"/>
</dbReference>
<proteinExistence type="predicted"/>
<dbReference type="HOGENOM" id="CLU_2092920_0_0_9"/>
<accession>H5XXG0</accession>
<sequence>MERGQKVLALSIMFLALSILVGCYWISRSIENGIVSNSNSIVKASQNITDYMRRVNISQDDILSQAQAANYLQISEDRLFKVIDAIPHVRIGGQNLFTKKALSEWVEKSNFSSDAN</sequence>
<organism evidence="2 3">
    <name type="scientific">Desulfosporosinus youngiae DSM 17734</name>
    <dbReference type="NCBI Taxonomy" id="768710"/>
    <lineage>
        <taxon>Bacteria</taxon>
        <taxon>Bacillati</taxon>
        <taxon>Bacillota</taxon>
        <taxon>Clostridia</taxon>
        <taxon>Eubacteriales</taxon>
        <taxon>Desulfitobacteriaceae</taxon>
        <taxon>Desulfosporosinus</taxon>
    </lineage>
</organism>
<evidence type="ECO:0000256" key="1">
    <source>
        <dbReference type="SAM" id="Phobius"/>
    </source>
</evidence>
<name>H5XXG0_9FIRM</name>
<dbReference type="AlphaFoldDB" id="H5XXG0"/>
<dbReference type="RefSeq" id="WP_007785958.1">
    <property type="nucleotide sequence ID" value="NZ_CM001441.1"/>
</dbReference>